<reference evidence="3 4" key="1">
    <citation type="submission" date="2024-02" db="EMBL/GenBank/DDBJ databases">
        <authorList>
            <person name="Chen Y."/>
            <person name="Shah S."/>
            <person name="Dougan E. K."/>
            <person name="Thang M."/>
            <person name="Chan C."/>
        </authorList>
    </citation>
    <scope>NUCLEOTIDE SEQUENCE [LARGE SCALE GENOMIC DNA]</scope>
</reference>
<gene>
    <name evidence="3" type="ORF">SCF082_LOCUS52616</name>
</gene>
<evidence type="ECO:0000256" key="2">
    <source>
        <dbReference type="SAM" id="Phobius"/>
    </source>
</evidence>
<keyword evidence="2" id="KW-1133">Transmembrane helix</keyword>
<keyword evidence="2" id="KW-0812">Transmembrane</keyword>
<dbReference type="EMBL" id="CAXAMM010044162">
    <property type="protein sequence ID" value="CAK9113518.1"/>
    <property type="molecule type" value="Genomic_DNA"/>
</dbReference>
<sequence length="689" mass="73118">MGSGALMRTEDGKTSKRSPLDAVRRDRTFGWGNPKLRGTVAKVAISPSYWLATASVLFSGLLGGKVTAALLVGLCAVLGGLFGRKTPLGRAMTGPVCAMSLGVLVASQSPAPAAVLRRLQFFSVTLATPLLLLSCNLKELCGPATRRLLGAFAVGAVSTASAALLAALVLRHPLSAALGGWETASKAIAALTSKNIGSGINFVAVAQALQMKPLIIAASLAVDSALGVIYFPVAASLTPKNSESRGRGATLEEQGRGPEHFSLTESLTTFLVALAIAFLAHQFSPAGYACITSSLLAVLLGTFPAAKRWPAGEALGWPLLPPGGGQDGSDVGGGTLHASPAFVPNPEHVTAGVLWIQGFAARRERADEHARTRLRYLYFAAAGFTAVPGSTLRRFSPLIDFGIMLYAIHLLLILLLGRLAKLTRAELLVASSANIGGPATASSLASSKQWPQLQRPALLEQSSERSKAHFGVLDTVNALLRTSPTSPWPLEDLVQFIPLGLEDSLGPRCRHSAVALAVTLYRLHGPPCGERILQRCERAAKQQLLRQRFREVDEEHGQELHPDLADDADEGEARPDLDDLLLCHGTLPGQVAGDEESFMDGILEETGHVFQGSDLATAREKRRSTRKSVSFSNTDDIVEVERDEELILEHEALALGVDIEDDHEALLREILMDSDEESATSPCYSGSGV</sequence>
<feature type="region of interest" description="Disordered" evidence="1">
    <location>
        <begin position="553"/>
        <end position="572"/>
    </location>
</feature>
<feature type="transmembrane region" description="Helical" evidence="2">
    <location>
        <begin position="149"/>
        <end position="170"/>
    </location>
</feature>
<dbReference type="Gene3D" id="1.25.10.10">
    <property type="entry name" value="Leucine-rich Repeat Variant"/>
    <property type="match status" value="1"/>
</dbReference>
<evidence type="ECO:0000313" key="4">
    <source>
        <dbReference type="Proteomes" id="UP001642464"/>
    </source>
</evidence>
<feature type="compositionally biased region" description="Basic and acidic residues" evidence="1">
    <location>
        <begin position="553"/>
        <end position="564"/>
    </location>
</feature>
<proteinExistence type="predicted"/>
<feature type="transmembrane region" description="Helical" evidence="2">
    <location>
        <begin position="398"/>
        <end position="417"/>
    </location>
</feature>
<protein>
    <submittedName>
        <fullName evidence="3">Membrane protein YjcL</fullName>
    </submittedName>
</protein>
<dbReference type="InterPro" id="IPR008537">
    <property type="entry name" value="DUF819"/>
</dbReference>
<comment type="caution">
    <text evidence="3">The sequence shown here is derived from an EMBL/GenBank/DDBJ whole genome shotgun (WGS) entry which is preliminary data.</text>
</comment>
<organism evidence="3 4">
    <name type="scientific">Durusdinium trenchii</name>
    <dbReference type="NCBI Taxonomy" id="1381693"/>
    <lineage>
        <taxon>Eukaryota</taxon>
        <taxon>Sar</taxon>
        <taxon>Alveolata</taxon>
        <taxon>Dinophyceae</taxon>
        <taxon>Suessiales</taxon>
        <taxon>Symbiodiniaceae</taxon>
        <taxon>Durusdinium</taxon>
    </lineage>
</organism>
<feature type="transmembrane region" description="Helical" evidence="2">
    <location>
        <begin position="214"/>
        <end position="239"/>
    </location>
</feature>
<evidence type="ECO:0000313" key="3">
    <source>
        <dbReference type="EMBL" id="CAK9113518.1"/>
    </source>
</evidence>
<dbReference type="InterPro" id="IPR011989">
    <property type="entry name" value="ARM-like"/>
</dbReference>
<evidence type="ECO:0000256" key="1">
    <source>
        <dbReference type="SAM" id="MobiDB-lite"/>
    </source>
</evidence>
<name>A0ABP0SM77_9DINO</name>
<keyword evidence="4" id="KW-1185">Reference proteome</keyword>
<dbReference type="Proteomes" id="UP001642464">
    <property type="component" value="Unassembled WGS sequence"/>
</dbReference>
<dbReference type="PANTHER" id="PTHR34289">
    <property type="entry name" value="PROTEIN, PUTATIVE (DUF819)-RELATED"/>
    <property type="match status" value="1"/>
</dbReference>
<feature type="transmembrane region" description="Helical" evidence="2">
    <location>
        <begin position="56"/>
        <end position="81"/>
    </location>
</feature>
<dbReference type="Pfam" id="PF05684">
    <property type="entry name" value="DUF819"/>
    <property type="match status" value="2"/>
</dbReference>
<dbReference type="PANTHER" id="PTHR34289:SF8">
    <property type="entry name" value="DUF819 DOMAIN-CONTAINING PROTEIN"/>
    <property type="match status" value="1"/>
</dbReference>
<accession>A0ABP0SM77</accession>
<keyword evidence="2" id="KW-0472">Membrane</keyword>